<keyword evidence="2" id="KW-0546">Nucleotide metabolism</keyword>
<proteinExistence type="predicted"/>
<keyword evidence="4" id="KW-1185">Reference proteome</keyword>
<evidence type="ECO:0000313" key="3">
    <source>
        <dbReference type="EMBL" id="WAS94856.1"/>
    </source>
</evidence>
<evidence type="ECO:0000256" key="1">
    <source>
        <dbReference type="ARBA" id="ARBA00022801"/>
    </source>
</evidence>
<accession>A0ABY7H6F4</accession>
<evidence type="ECO:0000313" key="4">
    <source>
        <dbReference type="Proteomes" id="UP001164459"/>
    </source>
</evidence>
<dbReference type="InterPro" id="IPR029001">
    <property type="entry name" value="ITPase-like_fam"/>
</dbReference>
<keyword evidence="1" id="KW-0378">Hydrolase</keyword>
<reference evidence="3" key="1">
    <citation type="submission" date="2022-11" db="EMBL/GenBank/DDBJ databases">
        <title>Minimal conservation of predation-associated metabolite biosynthetic gene clusters underscores biosynthetic potential of Myxococcota including descriptions for ten novel species: Archangium lansinium sp. nov., Myxococcus landrumus sp. nov., Nannocystis bai.</title>
        <authorList>
            <person name="Ahearne A."/>
            <person name="Stevens C."/>
            <person name="Dowd S."/>
        </authorList>
    </citation>
    <scope>NUCLEOTIDE SEQUENCE</scope>
    <source>
        <strain evidence="3">Fl3</strain>
    </source>
</reference>
<name>A0ABY7H6F4_9BACT</name>
<evidence type="ECO:0000256" key="2">
    <source>
        <dbReference type="ARBA" id="ARBA00023080"/>
    </source>
</evidence>
<dbReference type="EMBL" id="CP114040">
    <property type="protein sequence ID" value="WAS94856.1"/>
    <property type="molecule type" value="Genomic_DNA"/>
</dbReference>
<dbReference type="Proteomes" id="UP001164459">
    <property type="component" value="Chromosome"/>
</dbReference>
<sequence length="576" mass="64948">MPLELVLLTTNGRKAEEWRRNFDRYGIAVRAVAAAATAETARALIEAAPAGVRVIAVCREDSDLFVHGTDVRSERHDLELVDHVTAIVAWFIEDGELREAQYQHRAEGFVDRSDGACEEAGGWWDAIFRLRATGSTYAEMRAGAGKQSSRDMAISRFLLDRVYYKKRVDLSATPREPGRTIDFDDDVAAFVRASPWLGSPALAPFGVDRVLAAVIDQGVFFRAAKNRRERVYWWPGLNAGIPYTPKRDGLHEATFMMHDFGHFLLPDLVFTGATGELRRQVYVAYRMISEAVTLVLADMVFVEALRRSGVEYDWTRRHAHPLLMATQIDPSEPAGLRELLAANVGYCVEGDDSRWRALLARAGASDAALRDYRQKYEPYFVEDLRWTVRNWETMTARAGEFTRWWANTAPLRALADFGLETVEAFAEHVAKGPGTLVERVFARVMATRVEPVLRGAVAAASREERRERAFLRWLVGQFGVFARFPQAPGSALTRSRLTSFVTEHRGRLASPEIARARAFYERFVDSLAEHHLASLDDAATWREVFALVEPFYVFYDGLREAYEPLAQAAGRVFAEQ</sequence>
<dbReference type="RefSeq" id="WP_269037191.1">
    <property type="nucleotide sequence ID" value="NZ_CP114040.1"/>
</dbReference>
<protein>
    <submittedName>
        <fullName evidence="3">Uncharacterized protein</fullName>
    </submittedName>
</protein>
<dbReference type="SUPFAM" id="SSF52972">
    <property type="entry name" value="ITPase-like"/>
    <property type="match status" value="1"/>
</dbReference>
<organism evidence="3 4">
    <name type="scientific">Nannocystis punicea</name>
    <dbReference type="NCBI Taxonomy" id="2995304"/>
    <lineage>
        <taxon>Bacteria</taxon>
        <taxon>Pseudomonadati</taxon>
        <taxon>Myxococcota</taxon>
        <taxon>Polyangia</taxon>
        <taxon>Nannocystales</taxon>
        <taxon>Nannocystaceae</taxon>
        <taxon>Nannocystis</taxon>
    </lineage>
</organism>
<gene>
    <name evidence="3" type="ORF">O0S08_01735</name>
</gene>